<sequence>MPEIHEYLTEVRYPCDRAEILRRATARGADDAVLGRLGTLPEQEYDSLDTVHDLLGRAEDPHH</sequence>
<reference evidence="2" key="1">
    <citation type="journal article" date="2019" name="Int. J. Syst. Evol. Microbiol.">
        <title>The Global Catalogue of Microorganisms (GCM) 10K type strain sequencing project: providing services to taxonomists for standard genome sequencing and annotation.</title>
        <authorList>
            <consortium name="The Broad Institute Genomics Platform"/>
            <consortium name="The Broad Institute Genome Sequencing Center for Infectious Disease"/>
            <person name="Wu L."/>
            <person name="Ma J."/>
        </authorList>
    </citation>
    <scope>NUCLEOTIDE SEQUENCE [LARGE SCALE GENOMIC DNA]</scope>
    <source>
        <strain evidence="2">JCM 16898</strain>
    </source>
</reference>
<evidence type="ECO:0000313" key="2">
    <source>
        <dbReference type="Proteomes" id="UP001500689"/>
    </source>
</evidence>
<accession>A0ABP6UZU9</accession>
<dbReference type="EMBL" id="BAAAZN010000001">
    <property type="protein sequence ID" value="GAA3524406.1"/>
    <property type="molecule type" value="Genomic_DNA"/>
</dbReference>
<name>A0ABP6UZU9_9PSEU</name>
<dbReference type="Pfam" id="PF11387">
    <property type="entry name" value="DUF2795"/>
    <property type="match status" value="1"/>
</dbReference>
<proteinExistence type="predicted"/>
<gene>
    <name evidence="1" type="ORF">GCM10022222_03650</name>
</gene>
<dbReference type="InterPro" id="IPR021527">
    <property type="entry name" value="DUF2795"/>
</dbReference>
<organism evidence="1 2">
    <name type="scientific">Amycolatopsis ultiminotia</name>
    <dbReference type="NCBI Taxonomy" id="543629"/>
    <lineage>
        <taxon>Bacteria</taxon>
        <taxon>Bacillati</taxon>
        <taxon>Actinomycetota</taxon>
        <taxon>Actinomycetes</taxon>
        <taxon>Pseudonocardiales</taxon>
        <taxon>Pseudonocardiaceae</taxon>
        <taxon>Amycolatopsis</taxon>
    </lineage>
</organism>
<dbReference type="RefSeq" id="WP_344854490.1">
    <property type="nucleotide sequence ID" value="NZ_BAAAZN010000001.1"/>
</dbReference>
<keyword evidence="2" id="KW-1185">Reference proteome</keyword>
<protein>
    <recommendedName>
        <fullName evidence="3">DUF2795 domain-containing protein</fullName>
    </recommendedName>
</protein>
<evidence type="ECO:0000313" key="1">
    <source>
        <dbReference type="EMBL" id="GAA3524406.1"/>
    </source>
</evidence>
<evidence type="ECO:0008006" key="3">
    <source>
        <dbReference type="Google" id="ProtNLM"/>
    </source>
</evidence>
<comment type="caution">
    <text evidence="1">The sequence shown here is derived from an EMBL/GenBank/DDBJ whole genome shotgun (WGS) entry which is preliminary data.</text>
</comment>
<dbReference type="Proteomes" id="UP001500689">
    <property type="component" value="Unassembled WGS sequence"/>
</dbReference>